<organism evidence="4 5">
    <name type="scientific">Eimeria acervulina</name>
    <name type="common">Coccidian parasite</name>
    <dbReference type="NCBI Taxonomy" id="5801"/>
    <lineage>
        <taxon>Eukaryota</taxon>
        <taxon>Sar</taxon>
        <taxon>Alveolata</taxon>
        <taxon>Apicomplexa</taxon>
        <taxon>Conoidasida</taxon>
        <taxon>Coccidia</taxon>
        <taxon>Eucoccidiorida</taxon>
        <taxon>Eimeriorina</taxon>
        <taxon>Eimeriidae</taxon>
        <taxon>Eimeria</taxon>
    </lineage>
</organism>
<feature type="chain" id="PRO_5004669877" description="Transmembrane protein" evidence="3">
    <location>
        <begin position="22"/>
        <end position="406"/>
    </location>
</feature>
<keyword evidence="2" id="KW-0472">Membrane</keyword>
<feature type="transmembrane region" description="Helical" evidence="2">
    <location>
        <begin position="124"/>
        <end position="142"/>
    </location>
</feature>
<name>U6GK10_EIMAC</name>
<protein>
    <recommendedName>
        <fullName evidence="6">Transmembrane protein</fullName>
    </recommendedName>
</protein>
<feature type="compositionally biased region" description="Basic and acidic residues" evidence="1">
    <location>
        <begin position="285"/>
        <end position="297"/>
    </location>
</feature>
<dbReference type="OrthoDB" id="348709at2759"/>
<dbReference type="OMA" id="PPKMEDS"/>
<reference evidence="4" key="2">
    <citation type="submission" date="2013-10" db="EMBL/GenBank/DDBJ databases">
        <authorList>
            <person name="Aslett M."/>
        </authorList>
    </citation>
    <scope>NUCLEOTIDE SEQUENCE</scope>
    <source>
        <strain evidence="4">Houghton</strain>
    </source>
</reference>
<dbReference type="GeneID" id="25269208"/>
<gene>
    <name evidence="4" type="ORF">EAH_00011380</name>
</gene>
<keyword evidence="2" id="KW-1133">Transmembrane helix</keyword>
<feature type="transmembrane region" description="Helical" evidence="2">
    <location>
        <begin position="172"/>
        <end position="192"/>
    </location>
</feature>
<feature type="region of interest" description="Disordered" evidence="1">
    <location>
        <begin position="277"/>
        <end position="406"/>
    </location>
</feature>
<sequence length="406" mass="41712">MWIRDAFVAVLFVSSCAFSAAERAADLDGVSPSVRELTLPHSAGAGNVAPGETRDTAEAGAHLRGVATGATGAVDKDKAENGVSVASPASHSPEGETGNEVAQPNAVGAPLSASALFSVRGSKFLTLGIVLLIVGLLLTTAGSNPNARTQPSSTEENVQKAMQLMDKMGIKSASNLAIGYICAGVVEIWRALRENQNSQPGQAAQPAVRGRLLLFLGLVAFLASLSSAGVDFAALNVGALLRALLEYISKAHTGLFAAGGTTFIKSLYEVAQHQGSLQLQGGTTVDKETAEAPDTDKQPASGGTVGEPAADTQAGALQQPPKEDGTAPHTETGDEGAASGHHEDKDHARQGAEPDRRPASEEDENPASLPKANGVTASNEDIPAPPKPREDEREDPDSQTGGPEAR</sequence>
<keyword evidence="3" id="KW-0732">Signal</keyword>
<evidence type="ECO:0000256" key="3">
    <source>
        <dbReference type="SAM" id="SignalP"/>
    </source>
</evidence>
<dbReference type="EMBL" id="HG671051">
    <property type="protein sequence ID" value="CDI79613.1"/>
    <property type="molecule type" value="Genomic_DNA"/>
</dbReference>
<feature type="compositionally biased region" description="Basic and acidic residues" evidence="1">
    <location>
        <begin position="340"/>
        <end position="360"/>
    </location>
</feature>
<feature type="region of interest" description="Disordered" evidence="1">
    <location>
        <begin position="68"/>
        <end position="103"/>
    </location>
</feature>
<feature type="signal peptide" evidence="3">
    <location>
        <begin position="1"/>
        <end position="21"/>
    </location>
</feature>
<evidence type="ECO:0008006" key="6">
    <source>
        <dbReference type="Google" id="ProtNLM"/>
    </source>
</evidence>
<accession>U6GK10</accession>
<evidence type="ECO:0000313" key="4">
    <source>
        <dbReference type="EMBL" id="CDI79613.1"/>
    </source>
</evidence>
<dbReference type="AlphaFoldDB" id="U6GK10"/>
<keyword evidence="5" id="KW-1185">Reference proteome</keyword>
<evidence type="ECO:0000313" key="5">
    <source>
        <dbReference type="Proteomes" id="UP000018050"/>
    </source>
</evidence>
<evidence type="ECO:0000256" key="2">
    <source>
        <dbReference type="SAM" id="Phobius"/>
    </source>
</evidence>
<reference evidence="4" key="1">
    <citation type="submission" date="2013-10" db="EMBL/GenBank/DDBJ databases">
        <title>Genomic analysis of the causative agents of coccidiosis in chickens.</title>
        <authorList>
            <person name="Reid A.J."/>
            <person name="Blake D."/>
            <person name="Billington K."/>
            <person name="Browne H."/>
            <person name="Dunn M."/>
            <person name="Hung S."/>
            <person name="Kawahara F."/>
            <person name="Miranda-Saavedra D."/>
            <person name="Mourier T."/>
            <person name="Nagra H."/>
            <person name="Otto T.D."/>
            <person name="Rawlings N."/>
            <person name="Sanchez A."/>
            <person name="Sanders M."/>
            <person name="Subramaniam C."/>
            <person name="Tay Y."/>
            <person name="Dear P."/>
            <person name="Doerig C."/>
            <person name="Gruber A."/>
            <person name="Parkinson J."/>
            <person name="Shirley M."/>
            <person name="Wan K.L."/>
            <person name="Berriman M."/>
            <person name="Tomley F."/>
            <person name="Pain A."/>
        </authorList>
    </citation>
    <scope>NUCLEOTIDE SEQUENCE</scope>
    <source>
        <strain evidence="4">Houghton</strain>
    </source>
</reference>
<feature type="transmembrane region" description="Helical" evidence="2">
    <location>
        <begin position="212"/>
        <end position="241"/>
    </location>
</feature>
<dbReference type="RefSeq" id="XP_013250313.1">
    <property type="nucleotide sequence ID" value="XM_013394859.1"/>
</dbReference>
<evidence type="ECO:0000256" key="1">
    <source>
        <dbReference type="SAM" id="MobiDB-lite"/>
    </source>
</evidence>
<proteinExistence type="predicted"/>
<keyword evidence="2" id="KW-0812">Transmembrane</keyword>
<dbReference type="PROSITE" id="PS51257">
    <property type="entry name" value="PROKAR_LIPOPROTEIN"/>
    <property type="match status" value="1"/>
</dbReference>
<dbReference type="VEuPathDB" id="ToxoDB:EAH_00011380"/>
<dbReference type="Proteomes" id="UP000018050">
    <property type="component" value="Unassembled WGS sequence"/>
</dbReference>